<dbReference type="SUPFAM" id="SSF100950">
    <property type="entry name" value="NagB/RpiA/CoA transferase-like"/>
    <property type="match status" value="1"/>
</dbReference>
<protein>
    <submittedName>
        <fullName evidence="2">CoA synthetase</fullName>
    </submittedName>
    <submittedName>
        <fullName evidence="1">CoA transferase subunit A</fullName>
    </submittedName>
</protein>
<dbReference type="InterPro" id="IPR004165">
    <property type="entry name" value="CoA_trans_fam_I"/>
</dbReference>
<organism evidence="2 3">
    <name type="scientific">Alcaligenes xylosoxydans xylosoxydans</name>
    <name type="common">Achromobacter xylosoxidans</name>
    <dbReference type="NCBI Taxonomy" id="85698"/>
    <lineage>
        <taxon>Bacteria</taxon>
        <taxon>Pseudomonadati</taxon>
        <taxon>Pseudomonadota</taxon>
        <taxon>Betaproteobacteria</taxon>
        <taxon>Burkholderiales</taxon>
        <taxon>Alcaligenaceae</taxon>
        <taxon>Achromobacter</taxon>
    </lineage>
</organism>
<comment type="caution">
    <text evidence="2">The sequence shown here is derived from an EMBL/GenBank/DDBJ whole genome shotgun (WGS) entry which is preliminary data.</text>
</comment>
<name>A0A0D6I9U9_ALCXX</name>
<proteinExistence type="predicted"/>
<evidence type="ECO:0000313" key="3">
    <source>
        <dbReference type="Proteomes" id="UP000187251"/>
    </source>
</evidence>
<dbReference type="EMBL" id="JAPZVI010000032">
    <property type="protein sequence ID" value="MCZ8405023.1"/>
    <property type="molecule type" value="Genomic_DNA"/>
</dbReference>
<dbReference type="PATRIC" id="fig|85698.19.peg.491"/>
<dbReference type="RefSeq" id="WP_006387711.1">
    <property type="nucleotide sequence ID" value="NZ_AP028040.1"/>
</dbReference>
<dbReference type="AlphaFoldDB" id="A0A0D6I9U9"/>
<evidence type="ECO:0000313" key="1">
    <source>
        <dbReference type="EMBL" id="MCZ8405023.1"/>
    </source>
</evidence>
<evidence type="ECO:0000313" key="2">
    <source>
        <dbReference type="EMBL" id="OMG85492.1"/>
    </source>
</evidence>
<keyword evidence="1" id="KW-0808">Transferase</keyword>
<dbReference type="Gene3D" id="3.40.1080.10">
    <property type="entry name" value="Glutaconate Coenzyme A-transferase"/>
    <property type="match status" value="1"/>
</dbReference>
<dbReference type="OrthoDB" id="9777193at2"/>
<dbReference type="KEGG" id="axx:ERS451415_04390"/>
<dbReference type="GO" id="GO:0008410">
    <property type="term" value="F:CoA-transferase activity"/>
    <property type="evidence" value="ECO:0007669"/>
    <property type="project" value="InterPro"/>
</dbReference>
<reference evidence="2 3" key="1">
    <citation type="submission" date="2016-09" db="EMBL/GenBank/DDBJ databases">
        <title>Phylogenomics of Achromobacter.</title>
        <authorList>
            <person name="Jeukens J."/>
            <person name="Freschi L."/>
            <person name="Vincent A.T."/>
            <person name="Emond-Rheault J.-G."/>
            <person name="Kukavica-Ibrulj I."/>
            <person name="Charette S.J."/>
            <person name="Levesque R.C."/>
        </authorList>
    </citation>
    <scope>NUCLEOTIDE SEQUENCE [LARGE SCALE GENOMIC DNA]</scope>
    <source>
        <strain evidence="2 3">AUS488</strain>
    </source>
</reference>
<dbReference type="Pfam" id="PF01144">
    <property type="entry name" value="CoA_trans"/>
    <property type="match status" value="1"/>
</dbReference>
<dbReference type="Proteomes" id="UP001141992">
    <property type="component" value="Unassembled WGS sequence"/>
</dbReference>
<dbReference type="Proteomes" id="UP000187251">
    <property type="component" value="Unassembled WGS sequence"/>
</dbReference>
<dbReference type="EMBL" id="MJMN01000016">
    <property type="protein sequence ID" value="OMG85492.1"/>
    <property type="molecule type" value="Genomic_DNA"/>
</dbReference>
<dbReference type="eggNOG" id="COG1788">
    <property type="taxonomic scope" value="Bacteria"/>
</dbReference>
<accession>A0A0D6I9U9</accession>
<gene>
    <name evidence="2" type="ORF">BIZ92_27505</name>
    <name evidence="1" type="ORF">O9570_26450</name>
</gene>
<reference evidence="1" key="2">
    <citation type="submission" date="2022-12" db="EMBL/GenBank/DDBJ databases">
        <authorList>
            <person name="Voronina O.L."/>
            <person name="Kunda M.S."/>
            <person name="Ryzhova N."/>
            <person name="Aksenova E.I."/>
        </authorList>
    </citation>
    <scope>NUCLEOTIDE SEQUENCE</scope>
    <source>
        <strain evidence="1">SCCH136:Ach223948</strain>
    </source>
</reference>
<dbReference type="InterPro" id="IPR037171">
    <property type="entry name" value="NagB/RpiA_transferase-like"/>
</dbReference>
<sequence length="284" mass="30633">MGSGFNQAHKQRSLAELAALVPDGASIALGGSFLHRGPFAFVRELVRQGRRNLELVKQSPGYDVDILCRAGALRRVRAGIVAMEGNFGLAPWYRKAIERGEVELEEHACASLTAGLRAAAYGVPFQPCGGLHGSDLPALNGWHCLDDPYGSGERTWVIPAVRPDFAVIQASEVDARGNVRVHGTAHWDRIMSRAAGSVLVVAEKRVDSAVFEAQPEATLVPYFMVQAYTVLPRSAWPGSCWPDYAIDYPAVQAYMDKDGDLAAHLASAPEMRAQARTHAGEANG</sequence>
<dbReference type="SMART" id="SM00882">
    <property type="entry name" value="CoA_trans"/>
    <property type="match status" value="1"/>
</dbReference>